<dbReference type="Gene3D" id="3.40.50.1820">
    <property type="entry name" value="alpha/beta hydrolase"/>
    <property type="match status" value="1"/>
</dbReference>
<dbReference type="RefSeq" id="WP_149090676.1">
    <property type="nucleotide sequence ID" value="NZ_VKKY01000002.1"/>
</dbReference>
<dbReference type="InterPro" id="IPR002410">
    <property type="entry name" value="Peptidase_S33"/>
</dbReference>
<dbReference type="SUPFAM" id="SSF53474">
    <property type="entry name" value="alpha/beta-Hydrolases"/>
    <property type="match status" value="1"/>
</dbReference>
<evidence type="ECO:0000313" key="5">
    <source>
        <dbReference type="Proteomes" id="UP000324133"/>
    </source>
</evidence>
<evidence type="ECO:0000313" key="4">
    <source>
        <dbReference type="EMBL" id="KAA3437613.1"/>
    </source>
</evidence>
<dbReference type="GO" id="GO:0006508">
    <property type="term" value="P:proteolysis"/>
    <property type="evidence" value="ECO:0007669"/>
    <property type="project" value="InterPro"/>
</dbReference>
<dbReference type="EMBL" id="VKKY01000002">
    <property type="protein sequence ID" value="KAA3437613.1"/>
    <property type="molecule type" value="Genomic_DNA"/>
</dbReference>
<accession>A0A5B6TMR8</accession>
<sequence length="278" mass="31493">MEMRIGNKGTQLFTTAFPKNGRETVILLHGGPGVPEGMTFLVKYLAKHFQVIHFHQRGTLKSPNPSGDYSLESYNSDIYRIAELFQLDRFHLLGHSWGGLYAQVYAQENPGRLLSLLLCSPASGTGRQWVQTSLEIARYNKAKSSFPEWLAMLVNSGLGTLGSDRGYKRFYSQALANFSRGFKEAHPEYFAIDCVKANAINQTIKSILTYPMLQVMQQTPFKTTIVYGNEDPITESRKHVLQRYPTAAAHIIPDSGHIPWSHRQKEFVRILQDHYGIQ</sequence>
<dbReference type="OrthoDB" id="9796770at2"/>
<keyword evidence="5" id="KW-1185">Reference proteome</keyword>
<dbReference type="GO" id="GO:0016020">
    <property type="term" value="C:membrane"/>
    <property type="evidence" value="ECO:0007669"/>
    <property type="project" value="TreeGrafter"/>
</dbReference>
<dbReference type="AlphaFoldDB" id="A0A5B6TMR8"/>
<dbReference type="PRINTS" id="PR00793">
    <property type="entry name" value="PROAMNOPTASE"/>
</dbReference>
<evidence type="ECO:0000259" key="3">
    <source>
        <dbReference type="Pfam" id="PF00561"/>
    </source>
</evidence>
<feature type="domain" description="AB hydrolase-1" evidence="3">
    <location>
        <begin position="24"/>
        <end position="258"/>
    </location>
</feature>
<comment type="caution">
    <text evidence="4">The sequence shown here is derived from an EMBL/GenBank/DDBJ whole genome shotgun (WGS) entry which is preliminary data.</text>
</comment>
<dbReference type="InterPro" id="IPR000073">
    <property type="entry name" value="AB_hydrolase_1"/>
</dbReference>
<evidence type="ECO:0000256" key="1">
    <source>
        <dbReference type="ARBA" id="ARBA00010088"/>
    </source>
</evidence>
<comment type="similarity">
    <text evidence="1">Belongs to the peptidase S33 family.</text>
</comment>
<dbReference type="PANTHER" id="PTHR43798">
    <property type="entry name" value="MONOACYLGLYCEROL LIPASE"/>
    <property type="match status" value="1"/>
</dbReference>
<dbReference type="Pfam" id="PF00561">
    <property type="entry name" value="Abhydrolase_1"/>
    <property type="match status" value="1"/>
</dbReference>
<keyword evidence="2 4" id="KW-0378">Hydrolase</keyword>
<dbReference type="InterPro" id="IPR029058">
    <property type="entry name" value="AB_hydrolase_fold"/>
</dbReference>
<gene>
    <name evidence="4" type="ORF">FOA19_09885</name>
</gene>
<reference evidence="4 5" key="1">
    <citation type="submission" date="2019-07" db="EMBL/GenBank/DDBJ databases">
        <title>Rufibacter sp. nov., isolated from lake sediment.</title>
        <authorList>
            <person name="Qu J.-H."/>
        </authorList>
    </citation>
    <scope>NUCLEOTIDE SEQUENCE [LARGE SCALE GENOMIC DNA]</scope>
    <source>
        <strain evidence="4 5">NBS58-1</strain>
    </source>
</reference>
<evidence type="ECO:0000256" key="2">
    <source>
        <dbReference type="ARBA" id="ARBA00022801"/>
    </source>
</evidence>
<dbReference type="Proteomes" id="UP000324133">
    <property type="component" value="Unassembled WGS sequence"/>
</dbReference>
<dbReference type="PANTHER" id="PTHR43798:SF33">
    <property type="entry name" value="HYDROLASE, PUTATIVE (AFU_ORTHOLOGUE AFUA_2G14860)-RELATED"/>
    <property type="match status" value="1"/>
</dbReference>
<name>A0A5B6TMR8_9BACT</name>
<dbReference type="InterPro" id="IPR050266">
    <property type="entry name" value="AB_hydrolase_sf"/>
</dbReference>
<dbReference type="GO" id="GO:0008233">
    <property type="term" value="F:peptidase activity"/>
    <property type="evidence" value="ECO:0007669"/>
    <property type="project" value="InterPro"/>
</dbReference>
<organism evidence="4 5">
    <name type="scientific">Rufibacter hautae</name>
    <dbReference type="NCBI Taxonomy" id="2595005"/>
    <lineage>
        <taxon>Bacteria</taxon>
        <taxon>Pseudomonadati</taxon>
        <taxon>Bacteroidota</taxon>
        <taxon>Cytophagia</taxon>
        <taxon>Cytophagales</taxon>
        <taxon>Hymenobacteraceae</taxon>
        <taxon>Rufibacter</taxon>
    </lineage>
</organism>
<proteinExistence type="inferred from homology"/>
<protein>
    <submittedName>
        <fullName evidence="4">Alpha/beta hydrolase</fullName>
    </submittedName>
</protein>